<feature type="region of interest" description="Disordered" evidence="2">
    <location>
        <begin position="16"/>
        <end position="116"/>
    </location>
</feature>
<feature type="region of interest" description="Disordered" evidence="2">
    <location>
        <begin position="977"/>
        <end position="1036"/>
    </location>
</feature>
<evidence type="ECO:0000256" key="2">
    <source>
        <dbReference type="SAM" id="MobiDB-lite"/>
    </source>
</evidence>
<feature type="region of interest" description="Disordered" evidence="2">
    <location>
        <begin position="907"/>
        <end position="962"/>
    </location>
</feature>
<feature type="compositionally biased region" description="Low complexity" evidence="2">
    <location>
        <begin position="809"/>
        <end position="833"/>
    </location>
</feature>
<sequence>MSTPVDVSALRSLALQTKKRKVDEVEASSRPPVVSNTVANLTSGSSLTSSPEQGTTPAAKIEPVLRAGSKLSVSGQASSKVGDEGADREDGEISEDEEPLASPKPASPTLYTPNIRPPGILPPTIYPHNAPSLGSNNPLILPPLPPFPLPPPPTLALEPRFPPPSPALLEATNKPVGPKKKKTKTAKGSKVPIKIQPRMIEEPRKVDPVKAGADELQISEEEYAESRTLLIELLSWGVEPEYFVTQGFSRKALLVYCRDLKIRLPTNLPPAGILTAEKRKTNLNQEKLSQVNDTAEKTDSFKSRMDLFDRISMQDQTLDTVMTNAAPSTSVPISDEVSPVVAVENQIGLTKEAVVPVSEKSDVSLEKSSKKKKKRKTSDADAEGRTNSNAPISPPKFAVVSPTLALDAAHSLPPSAAGAALLPRTFDSSVIAKPLKTQDTPPPPPPISPPPPLPIKSPVSRNLTLIPKSSEPQLQLPSPNNHLQRPLDPNFAYSFPPSSNHHHTIRSPLEPYSDRLNPTLNAGTYGSYVDAGAVEGHPLYPQHQHQQQVVFPDLRSHHPLTHPAVYGVPSPGPLDEALEERTGGPHQFDLLSSTSNSSSTPIGVASPVGTPKQIPEMSLFSSDADLKKVSPEASVSDSDTAPTTSTTIATLTEVDLTAVEAHRKAVLQARKALLLEKKRMEEDKRTESTLSERLREKKEEVARREKELAERFRAIKAAKETAKAMVAGSEEKEKSERMVMSAMKKTAKTGKLLSEPSSKEIDVVVLSSDDEEEIEEGEVREDAVVTAEEAYASRSIPLSTPLAPPPTPVSTLASAPPLSSSAPSSPRLASTRSLLGPKQLVILPRRSASAHKRPSALDFDHKAPTTFGYSSNSNHTSVEGIPFSKSKPLVPEQAWRFVIDISDCEASDEEDGGTTPFVLPGARLTTSKKGSMTTTAAPSPPGLNGASTAEADMEAKSKLEAKESEIRRMVELIAVMEKKQKTKPAPSVSSSSLAKSSLEPEPAAPVPSIDSSIRSGSTETSEGTSSTRASPVPLPTVAIVDQAQEMLRSYQSSETAESNMAGEVDEIMTGAVGRLEEALEQRKDLLEKVKGGMDVDSDETTEQFGQEKDKDLVGPVNNDNNEKIRSTTSKHITEIPTSRVNPDYPSVTYTSPLAFFPLLMPTRSQPTQNQSESIVPALRTSCLSKRHLDPSRALCQWELQGGSCSDVTCQFTHWKDIEPTDDEIAAFLLDRFGPIVSAEKVRVVVRAARESSTRSLTFADVAQRASTLLLSLS</sequence>
<feature type="region of interest" description="Disordered" evidence="2">
    <location>
        <begin position="568"/>
        <end position="611"/>
    </location>
</feature>
<proteinExistence type="predicted"/>
<keyword evidence="1" id="KW-0175">Coiled coil</keyword>
<feature type="compositionally biased region" description="Pro residues" evidence="2">
    <location>
        <begin position="440"/>
        <end position="455"/>
    </location>
</feature>
<feature type="region of interest" description="Disordered" evidence="2">
    <location>
        <begin position="434"/>
        <end position="518"/>
    </location>
</feature>
<feature type="compositionally biased region" description="Basic residues" evidence="2">
    <location>
        <begin position="177"/>
        <end position="187"/>
    </location>
</feature>
<feature type="region of interest" description="Disordered" evidence="2">
    <location>
        <begin position="356"/>
        <end position="396"/>
    </location>
</feature>
<feature type="compositionally biased region" description="Low complexity" evidence="2">
    <location>
        <begin position="1011"/>
        <end position="1030"/>
    </location>
</feature>
<feature type="domain" description="Putative zinc-finger" evidence="3">
    <location>
        <begin position="1194"/>
        <end position="1215"/>
    </location>
</feature>
<feature type="compositionally biased region" description="Polar residues" evidence="2">
    <location>
        <begin position="470"/>
        <end position="483"/>
    </location>
</feature>
<feature type="compositionally biased region" description="Low complexity" evidence="2">
    <location>
        <begin position="983"/>
        <end position="1001"/>
    </location>
</feature>
<feature type="compositionally biased region" description="Acidic residues" evidence="2">
    <location>
        <begin position="84"/>
        <end position="99"/>
    </location>
</feature>
<dbReference type="InterPro" id="IPR019607">
    <property type="entry name" value="Putative_zinc-finger_domain"/>
</dbReference>
<evidence type="ECO:0000259" key="3">
    <source>
        <dbReference type="Pfam" id="PF10650"/>
    </source>
</evidence>
<name>A0A0F7SRJ1_PHARH</name>
<feature type="compositionally biased region" description="Polar residues" evidence="2">
    <location>
        <begin position="34"/>
        <end position="56"/>
    </location>
</feature>
<feature type="region of interest" description="Disordered" evidence="2">
    <location>
        <begin position="1094"/>
        <end position="1123"/>
    </location>
</feature>
<feature type="region of interest" description="Disordered" evidence="2">
    <location>
        <begin position="169"/>
        <end position="190"/>
    </location>
</feature>
<protein>
    <submittedName>
        <fullName evidence="4">Uncharacterized conserved protein</fullName>
    </submittedName>
</protein>
<organism evidence="4">
    <name type="scientific">Phaffia rhodozyma</name>
    <name type="common">Yeast</name>
    <name type="synonym">Xanthophyllomyces dendrorhous</name>
    <dbReference type="NCBI Taxonomy" id="264483"/>
    <lineage>
        <taxon>Eukaryota</taxon>
        <taxon>Fungi</taxon>
        <taxon>Dikarya</taxon>
        <taxon>Basidiomycota</taxon>
        <taxon>Agaricomycotina</taxon>
        <taxon>Tremellomycetes</taxon>
        <taxon>Cystofilobasidiales</taxon>
        <taxon>Mrakiaceae</taxon>
        <taxon>Phaffia</taxon>
    </lineage>
</organism>
<feature type="compositionally biased region" description="Basic and acidic residues" evidence="2">
    <location>
        <begin position="953"/>
        <end position="962"/>
    </location>
</feature>
<reference evidence="4" key="1">
    <citation type="submission" date="2014-08" db="EMBL/GenBank/DDBJ databases">
        <authorList>
            <person name="Sharma Rahul"/>
            <person name="Thines Marco"/>
        </authorList>
    </citation>
    <scope>NUCLEOTIDE SEQUENCE</scope>
</reference>
<dbReference type="Pfam" id="PF10650">
    <property type="entry name" value="zf-C3H1"/>
    <property type="match status" value="1"/>
</dbReference>
<feature type="region of interest" description="Disordered" evidence="2">
    <location>
        <begin position="796"/>
        <end position="833"/>
    </location>
</feature>
<evidence type="ECO:0000256" key="1">
    <source>
        <dbReference type="SAM" id="Coils"/>
    </source>
</evidence>
<evidence type="ECO:0000313" key="4">
    <source>
        <dbReference type="EMBL" id="CED83130.1"/>
    </source>
</evidence>
<feature type="coiled-coil region" evidence="1">
    <location>
        <begin position="680"/>
        <end position="711"/>
    </location>
</feature>
<accession>A0A0F7SRJ1</accession>
<dbReference type="EMBL" id="LN483142">
    <property type="protein sequence ID" value="CED83130.1"/>
    <property type="molecule type" value="Genomic_DNA"/>
</dbReference>
<feature type="compositionally biased region" description="Polar residues" evidence="2">
    <location>
        <begin position="924"/>
        <end position="937"/>
    </location>
</feature>
<feature type="compositionally biased region" description="Basic and acidic residues" evidence="2">
    <location>
        <begin position="359"/>
        <end position="368"/>
    </location>
</feature>
<dbReference type="AlphaFoldDB" id="A0A0F7SRJ1"/>